<evidence type="ECO:0000313" key="8">
    <source>
        <dbReference type="Proteomes" id="UP000094444"/>
    </source>
</evidence>
<feature type="region of interest" description="Disordered" evidence="5">
    <location>
        <begin position="43"/>
        <end position="103"/>
    </location>
</feature>
<dbReference type="Gene3D" id="3.40.1490.10">
    <property type="entry name" value="Bit1"/>
    <property type="match status" value="1"/>
</dbReference>
<feature type="transmembrane region" description="Helical" evidence="6">
    <location>
        <begin position="6"/>
        <end position="32"/>
    </location>
</feature>
<sequence>MLQDTTLVVISTSVVALVTGFLLGIYSIQGYIISPDLAKQSRANYEDPVDSDETDIDEDETNMDHAPNWANGEEADRRQGLRYTGNDKSKADSKKSEAGSVPSVEDTGEECKLILVVRTDLGMTKGKIAAQCGHATLACFKSISKAARIAGPSSPAAKLLQRWERYGQAKVALQTKSADEMHELMAKARSLGITAEVIADAGRTQIDPGSLTVLGVGPAPKSAVDQVTGHLKLL</sequence>
<evidence type="ECO:0000256" key="6">
    <source>
        <dbReference type="SAM" id="Phobius"/>
    </source>
</evidence>
<dbReference type="InterPro" id="IPR002833">
    <property type="entry name" value="PTH2"/>
</dbReference>
<dbReference type="STRING" id="158607.A0A2P5I0B9"/>
<accession>A0A2P5I0B9</accession>
<evidence type="ECO:0000256" key="2">
    <source>
        <dbReference type="ARBA" id="ARBA00022801"/>
    </source>
</evidence>
<dbReference type="EC" id="3.1.1.29" evidence="1"/>
<feature type="compositionally biased region" description="Basic and acidic residues" evidence="5">
    <location>
        <begin position="74"/>
        <end position="97"/>
    </location>
</feature>
<organism evidence="7 8">
    <name type="scientific">Diaporthe helianthi</name>
    <dbReference type="NCBI Taxonomy" id="158607"/>
    <lineage>
        <taxon>Eukaryota</taxon>
        <taxon>Fungi</taxon>
        <taxon>Dikarya</taxon>
        <taxon>Ascomycota</taxon>
        <taxon>Pezizomycotina</taxon>
        <taxon>Sordariomycetes</taxon>
        <taxon>Sordariomycetidae</taxon>
        <taxon>Diaporthales</taxon>
        <taxon>Diaporthaceae</taxon>
        <taxon>Diaporthe</taxon>
    </lineage>
</organism>
<keyword evidence="2 7" id="KW-0378">Hydrolase</keyword>
<keyword evidence="6" id="KW-0812">Transmembrane</keyword>
<dbReference type="AlphaFoldDB" id="A0A2P5I0B9"/>
<dbReference type="Proteomes" id="UP000094444">
    <property type="component" value="Unassembled WGS sequence"/>
</dbReference>
<comment type="caution">
    <text evidence="7">The sequence shown here is derived from an EMBL/GenBank/DDBJ whole genome shotgun (WGS) entry which is preliminary data.</text>
</comment>
<dbReference type="NCBIfam" id="NF003314">
    <property type="entry name" value="PRK04322.1"/>
    <property type="match status" value="1"/>
</dbReference>
<comment type="similarity">
    <text evidence="3">Belongs to the PTH2 family.</text>
</comment>
<keyword evidence="8" id="KW-1185">Reference proteome</keyword>
<proteinExistence type="inferred from homology"/>
<dbReference type="SUPFAM" id="SSF102462">
    <property type="entry name" value="Peptidyl-tRNA hydrolase II"/>
    <property type="match status" value="1"/>
</dbReference>
<dbReference type="PANTHER" id="PTHR12649:SF11">
    <property type="entry name" value="PEPTIDYL-TRNA HYDROLASE 2, MITOCHONDRIAL"/>
    <property type="match status" value="1"/>
</dbReference>
<dbReference type="NCBIfam" id="TIGR00283">
    <property type="entry name" value="arch_pth2"/>
    <property type="match status" value="1"/>
</dbReference>
<comment type="catalytic activity">
    <reaction evidence="4">
        <text>an N-acyl-L-alpha-aminoacyl-tRNA + H2O = an N-acyl-L-amino acid + a tRNA + H(+)</text>
        <dbReference type="Rhea" id="RHEA:54448"/>
        <dbReference type="Rhea" id="RHEA-COMP:10123"/>
        <dbReference type="Rhea" id="RHEA-COMP:13883"/>
        <dbReference type="ChEBI" id="CHEBI:15377"/>
        <dbReference type="ChEBI" id="CHEBI:15378"/>
        <dbReference type="ChEBI" id="CHEBI:59874"/>
        <dbReference type="ChEBI" id="CHEBI:78442"/>
        <dbReference type="ChEBI" id="CHEBI:138191"/>
        <dbReference type="EC" id="3.1.1.29"/>
    </reaction>
</comment>
<gene>
    <name evidence="7" type="ORF">DHEL01_v205664</name>
</gene>
<dbReference type="InterPro" id="IPR023476">
    <property type="entry name" value="Pep_tRNA_hydro_II_dom_sf"/>
</dbReference>
<evidence type="ECO:0000256" key="5">
    <source>
        <dbReference type="SAM" id="MobiDB-lite"/>
    </source>
</evidence>
<evidence type="ECO:0000313" key="7">
    <source>
        <dbReference type="EMBL" id="POS75947.1"/>
    </source>
</evidence>
<dbReference type="GO" id="GO:0005829">
    <property type="term" value="C:cytosol"/>
    <property type="evidence" value="ECO:0007669"/>
    <property type="project" value="TreeGrafter"/>
</dbReference>
<evidence type="ECO:0000256" key="1">
    <source>
        <dbReference type="ARBA" id="ARBA00013260"/>
    </source>
</evidence>
<name>A0A2P5I0B9_DIAHE</name>
<dbReference type="InParanoid" id="A0A2P5I0B9"/>
<dbReference type="EMBL" id="MAVT02000424">
    <property type="protein sequence ID" value="POS75947.1"/>
    <property type="molecule type" value="Genomic_DNA"/>
</dbReference>
<evidence type="ECO:0000256" key="3">
    <source>
        <dbReference type="ARBA" id="ARBA00038050"/>
    </source>
</evidence>
<dbReference type="Pfam" id="PF01981">
    <property type="entry name" value="PTH2"/>
    <property type="match status" value="1"/>
</dbReference>
<feature type="compositionally biased region" description="Acidic residues" evidence="5">
    <location>
        <begin position="47"/>
        <end position="61"/>
    </location>
</feature>
<dbReference type="FunCoup" id="A0A2P5I0B9">
    <property type="interactions" value="957"/>
</dbReference>
<dbReference type="OrthoDB" id="1733656at2759"/>
<protein>
    <recommendedName>
        <fullName evidence="1">peptidyl-tRNA hydrolase</fullName>
        <ecNumber evidence="1">3.1.1.29</ecNumber>
    </recommendedName>
</protein>
<keyword evidence="6" id="KW-1133">Transmembrane helix</keyword>
<dbReference type="PANTHER" id="PTHR12649">
    <property type="entry name" value="PEPTIDYL-TRNA HYDROLASE 2"/>
    <property type="match status" value="1"/>
</dbReference>
<dbReference type="CDD" id="cd02430">
    <property type="entry name" value="PTH2"/>
    <property type="match status" value="1"/>
</dbReference>
<evidence type="ECO:0000256" key="4">
    <source>
        <dbReference type="ARBA" id="ARBA00048707"/>
    </source>
</evidence>
<dbReference type="FunFam" id="3.40.1490.10:FF:000001">
    <property type="entry name" value="Peptidyl-tRNA hydrolase 2"/>
    <property type="match status" value="1"/>
</dbReference>
<dbReference type="GO" id="GO:0004045">
    <property type="term" value="F:peptidyl-tRNA hydrolase activity"/>
    <property type="evidence" value="ECO:0007669"/>
    <property type="project" value="UniProtKB-EC"/>
</dbReference>
<reference evidence="7" key="1">
    <citation type="submission" date="2017-09" db="EMBL/GenBank/DDBJ databases">
        <title>Polyketide synthases of a Diaporthe helianthi virulent isolate.</title>
        <authorList>
            <person name="Baroncelli R."/>
        </authorList>
    </citation>
    <scope>NUCLEOTIDE SEQUENCE [LARGE SCALE GENOMIC DNA]</scope>
    <source>
        <strain evidence="7">7/96</strain>
    </source>
</reference>
<keyword evidence="6" id="KW-0472">Membrane</keyword>